<dbReference type="Proteomes" id="UP000824169">
    <property type="component" value="Unassembled WGS sequence"/>
</dbReference>
<dbReference type="Pfam" id="PF00300">
    <property type="entry name" value="His_Phos_1"/>
    <property type="match status" value="1"/>
</dbReference>
<dbReference type="InterPro" id="IPR013078">
    <property type="entry name" value="His_Pase_superF_clade-1"/>
</dbReference>
<dbReference type="Gene3D" id="3.40.50.1240">
    <property type="entry name" value="Phosphoglycerate mutase-like"/>
    <property type="match status" value="1"/>
</dbReference>
<reference evidence="1" key="2">
    <citation type="journal article" date="2021" name="PeerJ">
        <title>Extensive microbial diversity within the chicken gut microbiome revealed by metagenomics and culture.</title>
        <authorList>
            <person name="Gilroy R."/>
            <person name="Ravi A."/>
            <person name="Getino M."/>
            <person name="Pursley I."/>
            <person name="Horton D.L."/>
            <person name="Alikhan N.F."/>
            <person name="Baker D."/>
            <person name="Gharbi K."/>
            <person name="Hall N."/>
            <person name="Watson M."/>
            <person name="Adriaenssens E.M."/>
            <person name="Foster-Nyarko E."/>
            <person name="Jarju S."/>
            <person name="Secka A."/>
            <person name="Antonio M."/>
            <person name="Oren A."/>
            <person name="Chaudhuri R.R."/>
            <person name="La Ragione R."/>
            <person name="Hildebrand F."/>
            <person name="Pallen M.J."/>
        </authorList>
    </citation>
    <scope>NUCLEOTIDE SEQUENCE</scope>
    <source>
        <strain evidence="1">CHK188-20938</strain>
    </source>
</reference>
<comment type="caution">
    <text evidence="1">The sequence shown here is derived from an EMBL/GenBank/DDBJ whole genome shotgun (WGS) entry which is preliminary data.</text>
</comment>
<gene>
    <name evidence="1" type="ORF">IAB71_06660</name>
</gene>
<dbReference type="AlphaFoldDB" id="A0A9D1P2U2"/>
<protein>
    <submittedName>
        <fullName evidence="1">Histidine phosphatase family protein</fullName>
    </submittedName>
</protein>
<accession>A0A9D1P2U2</accession>
<sequence>MRLLIIRHGDPDYEADSLTEKGWREAELLADRMEKEKIDYFYVSPLGRAKDTASCTLKRLHRSAEECRWLREFDAPIWRPDVKDRKKIPWDWMPADWTVDDRAYRADQWFELGPMKEGNVKEQYDWVAGELDNLLEQHGYRREGRYYRALRPNRDTLALFCHFGVECVLLSHLMSVSPMVLWQGLCALPTSVTTVVTEERQKGIACFRTLGFGDLSHLYAGGEPPSFAARFCECYDSPGERH</sequence>
<evidence type="ECO:0000313" key="2">
    <source>
        <dbReference type="Proteomes" id="UP000824169"/>
    </source>
</evidence>
<evidence type="ECO:0000313" key="1">
    <source>
        <dbReference type="EMBL" id="HIV25454.1"/>
    </source>
</evidence>
<dbReference type="CDD" id="cd07067">
    <property type="entry name" value="HP_PGM_like"/>
    <property type="match status" value="1"/>
</dbReference>
<dbReference type="SMART" id="SM00855">
    <property type="entry name" value="PGAM"/>
    <property type="match status" value="1"/>
</dbReference>
<name>A0A9D1P2U2_9FIRM</name>
<dbReference type="EMBL" id="DVOO01000017">
    <property type="protein sequence ID" value="HIV25454.1"/>
    <property type="molecule type" value="Genomic_DNA"/>
</dbReference>
<proteinExistence type="predicted"/>
<organism evidence="1 2">
    <name type="scientific">Candidatus Scatomonas pullistercoris</name>
    <dbReference type="NCBI Taxonomy" id="2840920"/>
    <lineage>
        <taxon>Bacteria</taxon>
        <taxon>Bacillati</taxon>
        <taxon>Bacillota</taxon>
        <taxon>Clostridia</taxon>
        <taxon>Lachnospirales</taxon>
        <taxon>Lachnospiraceae</taxon>
        <taxon>Lachnospiraceae incertae sedis</taxon>
        <taxon>Candidatus Scatomonas</taxon>
    </lineage>
</organism>
<dbReference type="SUPFAM" id="SSF53254">
    <property type="entry name" value="Phosphoglycerate mutase-like"/>
    <property type="match status" value="1"/>
</dbReference>
<dbReference type="InterPro" id="IPR029033">
    <property type="entry name" value="His_PPase_superfam"/>
</dbReference>
<reference evidence="1" key="1">
    <citation type="submission" date="2020-10" db="EMBL/GenBank/DDBJ databases">
        <authorList>
            <person name="Gilroy R."/>
        </authorList>
    </citation>
    <scope>NUCLEOTIDE SEQUENCE</scope>
    <source>
        <strain evidence="1">CHK188-20938</strain>
    </source>
</reference>